<dbReference type="InterPro" id="IPR018389">
    <property type="entry name" value="DctP_fam"/>
</dbReference>
<keyword evidence="3" id="KW-0574">Periplasm</keyword>
<dbReference type="CDD" id="cd13602">
    <property type="entry name" value="PBP2_TRAP_BpDctp6_7"/>
    <property type="match status" value="1"/>
</dbReference>
<evidence type="ECO:0000256" key="2">
    <source>
        <dbReference type="ARBA" id="ARBA00022729"/>
    </source>
</evidence>
<organism evidence="5 6">
    <name type="scientific">Albidovulum litorale</name>
    <dbReference type="NCBI Taxonomy" id="2984134"/>
    <lineage>
        <taxon>Bacteria</taxon>
        <taxon>Pseudomonadati</taxon>
        <taxon>Pseudomonadota</taxon>
        <taxon>Alphaproteobacteria</taxon>
        <taxon>Rhodobacterales</taxon>
        <taxon>Paracoccaceae</taxon>
        <taxon>Albidovulum</taxon>
    </lineage>
</organism>
<accession>A0ABT2ZQS2</accession>
<dbReference type="InterPro" id="IPR038404">
    <property type="entry name" value="TRAP_DctP_sf"/>
</dbReference>
<reference evidence="5 6" key="1">
    <citation type="submission" date="2022-10" db="EMBL/GenBank/DDBJ databases">
        <title>Defluviimonas sp. nov., isolated from ocean surface sediments.</title>
        <authorList>
            <person name="He W."/>
            <person name="Wang L."/>
            <person name="Zhang D.-F."/>
        </authorList>
    </citation>
    <scope>NUCLEOTIDE SEQUENCE [LARGE SCALE GENOMIC DNA]</scope>
    <source>
        <strain evidence="5 6">WL0050</strain>
    </source>
</reference>
<evidence type="ECO:0000313" key="5">
    <source>
        <dbReference type="EMBL" id="MCV2873510.1"/>
    </source>
</evidence>
<sequence>MKKLTYLLAATALSATGAAAETWDMPMAYPATNYHTENGVTFAECVTEGTGGALEIVVHPNGSLFSGSDIKRAVQTGQAPIGERLLSAHANENPMFGFDSIPFLATSFDDSDKLAAAAHDAIVAALDEQNLVYVYSVPWPPQGFYFKKEVNAVADMSGVKFRAYNAATARIAELAGMTPVQIEAAELSQALATGVAESFISSGSTGVDSKVWESLTHFYDVQAWLPRNTIFVNKDSFNGLDEGAQAAIMDCGAKAAASGEARAKELTDQYLKTLAENGMTVAAPSDELKEGLKGFGATMTEEWIAAAGDAGKAVVDAYQAQ</sequence>
<protein>
    <submittedName>
        <fullName evidence="5">TRAP transporter substrate-binding protein</fullName>
    </submittedName>
</protein>
<dbReference type="RefSeq" id="WP_263740716.1">
    <property type="nucleotide sequence ID" value="NZ_JAOWKZ010000003.1"/>
</dbReference>
<keyword evidence="6" id="KW-1185">Reference proteome</keyword>
<evidence type="ECO:0000256" key="4">
    <source>
        <dbReference type="SAM" id="SignalP"/>
    </source>
</evidence>
<dbReference type="Proteomes" id="UP001652564">
    <property type="component" value="Unassembled WGS sequence"/>
</dbReference>
<dbReference type="EMBL" id="JAOWKZ010000003">
    <property type="protein sequence ID" value="MCV2873510.1"/>
    <property type="molecule type" value="Genomic_DNA"/>
</dbReference>
<evidence type="ECO:0000313" key="6">
    <source>
        <dbReference type="Proteomes" id="UP001652564"/>
    </source>
</evidence>
<evidence type="ECO:0000256" key="1">
    <source>
        <dbReference type="ARBA" id="ARBA00004418"/>
    </source>
</evidence>
<comment type="caution">
    <text evidence="5">The sequence shown here is derived from an EMBL/GenBank/DDBJ whole genome shotgun (WGS) entry which is preliminary data.</text>
</comment>
<feature type="chain" id="PRO_5046703488" evidence="4">
    <location>
        <begin position="20"/>
        <end position="321"/>
    </location>
</feature>
<proteinExistence type="predicted"/>
<gene>
    <name evidence="5" type="ORF">OEZ71_14510</name>
</gene>
<evidence type="ECO:0000256" key="3">
    <source>
        <dbReference type="ARBA" id="ARBA00022764"/>
    </source>
</evidence>
<feature type="signal peptide" evidence="4">
    <location>
        <begin position="1"/>
        <end position="19"/>
    </location>
</feature>
<comment type="subcellular location">
    <subcellularLocation>
        <location evidence="1">Periplasm</location>
    </subcellularLocation>
</comment>
<dbReference type="PANTHER" id="PTHR33376">
    <property type="match status" value="1"/>
</dbReference>
<keyword evidence="2 4" id="KW-0732">Signal</keyword>
<dbReference type="NCBIfam" id="NF037995">
    <property type="entry name" value="TRAP_S1"/>
    <property type="match status" value="1"/>
</dbReference>
<dbReference type="PANTHER" id="PTHR33376:SF4">
    <property type="entry name" value="SIALIC ACID-BINDING PERIPLASMIC PROTEIN SIAP"/>
    <property type="match status" value="1"/>
</dbReference>
<dbReference type="Gene3D" id="3.40.190.170">
    <property type="entry name" value="Bacterial extracellular solute-binding protein, family 7"/>
    <property type="match status" value="1"/>
</dbReference>
<name>A0ABT2ZQS2_9RHOB</name>
<dbReference type="Pfam" id="PF03480">
    <property type="entry name" value="DctP"/>
    <property type="match status" value="1"/>
</dbReference>